<reference evidence="2" key="1">
    <citation type="journal article" date="2020" name="mSystems">
        <title>Genome- and Community-Level Interaction Insights into Carbon Utilization and Element Cycling Functions of Hydrothermarchaeota in Hydrothermal Sediment.</title>
        <authorList>
            <person name="Zhou Z."/>
            <person name="Liu Y."/>
            <person name="Xu W."/>
            <person name="Pan J."/>
            <person name="Luo Z.H."/>
            <person name="Li M."/>
        </authorList>
    </citation>
    <scope>NUCLEOTIDE SEQUENCE [LARGE SCALE GENOMIC DNA]</scope>
    <source>
        <strain evidence="2">SpSt-479</strain>
    </source>
</reference>
<keyword evidence="1" id="KW-0732">Signal</keyword>
<evidence type="ECO:0000313" key="2">
    <source>
        <dbReference type="EMBL" id="HFI90820.1"/>
    </source>
</evidence>
<dbReference type="EMBL" id="DSUJ01000008">
    <property type="protein sequence ID" value="HFI90820.1"/>
    <property type="molecule type" value="Genomic_DNA"/>
</dbReference>
<dbReference type="AlphaFoldDB" id="A0A7V2ZIZ8"/>
<sequence length="148" mass="17002">MRSILIAAFLFVLILNACCSKPVVEQDIEITITEINCWLNLMPGGEPSFHYSGTFAVDRKFSDSFKFSAVKVFYKDEMIHQSQPLLQFYDETITDSTSLIKFNFYSQQGIKVTEKMMRAEIADFILVFEISGKTIEKSLKEIPITRAY</sequence>
<comment type="caution">
    <text evidence="2">The sequence shown here is derived from an EMBL/GenBank/DDBJ whole genome shotgun (WGS) entry which is preliminary data.</text>
</comment>
<feature type="signal peptide" evidence="1">
    <location>
        <begin position="1"/>
        <end position="17"/>
    </location>
</feature>
<feature type="chain" id="PRO_5031052904" description="Lipoprotein" evidence="1">
    <location>
        <begin position="18"/>
        <end position="148"/>
    </location>
</feature>
<protein>
    <recommendedName>
        <fullName evidence="3">Lipoprotein</fullName>
    </recommendedName>
</protein>
<name>A0A7V2ZIZ8_9BACT</name>
<organism evidence="2">
    <name type="scientific">Ignavibacterium album</name>
    <dbReference type="NCBI Taxonomy" id="591197"/>
    <lineage>
        <taxon>Bacteria</taxon>
        <taxon>Pseudomonadati</taxon>
        <taxon>Ignavibacteriota</taxon>
        <taxon>Ignavibacteria</taxon>
        <taxon>Ignavibacteriales</taxon>
        <taxon>Ignavibacteriaceae</taxon>
        <taxon>Ignavibacterium</taxon>
    </lineage>
</organism>
<evidence type="ECO:0008006" key="3">
    <source>
        <dbReference type="Google" id="ProtNLM"/>
    </source>
</evidence>
<proteinExistence type="predicted"/>
<gene>
    <name evidence="2" type="ORF">ENS31_04715</name>
</gene>
<evidence type="ECO:0000256" key="1">
    <source>
        <dbReference type="SAM" id="SignalP"/>
    </source>
</evidence>
<accession>A0A7V2ZIZ8</accession>